<dbReference type="Proteomes" id="UP000307749">
    <property type="component" value="Unassembled WGS sequence"/>
</dbReference>
<gene>
    <name evidence="1" type="ORF">B1806_09165</name>
</gene>
<evidence type="ECO:0000313" key="2">
    <source>
        <dbReference type="Proteomes" id="UP000307749"/>
    </source>
</evidence>
<sequence>MERKIHFISGLPRSGSTLLSAILRQNPCLYAGMTGPVAGLFNTLQTEMSGKNEFSVFITDAHRKAMLKGLIENYYDIQTPAPIVFDTHRLWCTKIAVLNELFPDAGIIACVREVPWIVDSVERLVRKNKYQPSSIFNYQAGGTIYARVDHLAEKDGLVGFAYRALKEAFFGEHTQRLMLLQYETLVSDPVRALRAVYDFIGEPRFEHDFEHVAFDDGASFDQRAGTPGLHDVRAKVSPTTRKTILPPDLFRRFANESFWRHPEAQQHTDVLIV</sequence>
<evidence type="ECO:0000313" key="1">
    <source>
        <dbReference type="EMBL" id="THD10297.1"/>
    </source>
</evidence>
<dbReference type="Gene3D" id="3.40.50.300">
    <property type="entry name" value="P-loop containing nucleotide triphosphate hydrolases"/>
    <property type="match status" value="1"/>
</dbReference>
<dbReference type="RefSeq" id="WP_081130175.1">
    <property type="nucleotide sequence ID" value="NZ_LDOS01000005.1"/>
</dbReference>
<dbReference type="InterPro" id="IPR027417">
    <property type="entry name" value="P-loop_NTPase"/>
</dbReference>
<dbReference type="SUPFAM" id="SSF52540">
    <property type="entry name" value="P-loop containing nucleoside triphosphate hydrolases"/>
    <property type="match status" value="1"/>
</dbReference>
<dbReference type="AlphaFoldDB" id="A0A4S3KMY0"/>
<accession>A0A4S3KMY0</accession>
<proteinExistence type="predicted"/>
<dbReference type="GO" id="GO:0016740">
    <property type="term" value="F:transferase activity"/>
    <property type="evidence" value="ECO:0007669"/>
    <property type="project" value="UniProtKB-KW"/>
</dbReference>
<name>A0A4S3KMY0_9GAMM</name>
<protein>
    <submittedName>
        <fullName evidence="1">Sulfotransferase</fullName>
    </submittedName>
</protein>
<comment type="caution">
    <text evidence="1">The sequence shown here is derived from an EMBL/GenBank/DDBJ whole genome shotgun (WGS) entry which is preliminary data.</text>
</comment>
<dbReference type="Pfam" id="PF13469">
    <property type="entry name" value="Sulfotransfer_3"/>
    <property type="match status" value="1"/>
</dbReference>
<organism evidence="1 2">
    <name type="scientific">Metallibacterium scheffleri</name>
    <dbReference type="NCBI Taxonomy" id="993689"/>
    <lineage>
        <taxon>Bacteria</taxon>
        <taxon>Pseudomonadati</taxon>
        <taxon>Pseudomonadota</taxon>
        <taxon>Gammaproteobacteria</taxon>
        <taxon>Lysobacterales</taxon>
        <taxon>Rhodanobacteraceae</taxon>
        <taxon>Metallibacterium</taxon>
    </lineage>
</organism>
<reference evidence="1 2" key="1">
    <citation type="submission" date="2017-02" db="EMBL/GenBank/DDBJ databases">
        <title>Whole genome sequencing of Metallibacterium scheffleri DSM 24874 (T).</title>
        <authorList>
            <person name="Kumar S."/>
            <person name="Patil P."/>
            <person name="Patil P.B."/>
        </authorList>
    </citation>
    <scope>NUCLEOTIDE SEQUENCE [LARGE SCALE GENOMIC DNA]</scope>
    <source>
        <strain evidence="1 2">DSM 24874</strain>
    </source>
</reference>
<dbReference type="OrthoDB" id="9766687at2"/>
<keyword evidence="1" id="KW-0808">Transferase</keyword>
<dbReference type="STRING" id="993689.GCA_002077135_00116"/>
<dbReference type="EMBL" id="MWQO01000031">
    <property type="protein sequence ID" value="THD10297.1"/>
    <property type="molecule type" value="Genomic_DNA"/>
</dbReference>
<keyword evidence="2" id="KW-1185">Reference proteome</keyword>